<proteinExistence type="predicted"/>
<dbReference type="Proteomes" id="UP000192796">
    <property type="component" value="Unassembled WGS sequence"/>
</dbReference>
<dbReference type="EMBL" id="LVYD01000068">
    <property type="protein sequence ID" value="OQP59983.1"/>
    <property type="molecule type" value="Genomic_DNA"/>
</dbReference>
<name>A0A1V9FNS0_9BACT</name>
<dbReference type="AlphaFoldDB" id="A0A1V9FNS0"/>
<reference evidence="2 3" key="1">
    <citation type="submission" date="2016-03" db="EMBL/GenBank/DDBJ databases">
        <title>Niastella vici sp. nov., isolated from farmland soil.</title>
        <authorList>
            <person name="Chen L."/>
            <person name="Wang D."/>
            <person name="Yang S."/>
            <person name="Wang G."/>
        </authorList>
    </citation>
    <scope>NUCLEOTIDE SEQUENCE [LARGE SCALE GENOMIC DNA]</scope>
    <source>
        <strain evidence="2 3">DJ57</strain>
    </source>
</reference>
<evidence type="ECO:0000313" key="3">
    <source>
        <dbReference type="Proteomes" id="UP000192796"/>
    </source>
</evidence>
<keyword evidence="1" id="KW-0732">Signal</keyword>
<evidence type="ECO:0000313" key="2">
    <source>
        <dbReference type="EMBL" id="OQP59983.1"/>
    </source>
</evidence>
<comment type="caution">
    <text evidence="2">The sequence shown here is derived from an EMBL/GenBank/DDBJ whole genome shotgun (WGS) entry which is preliminary data.</text>
</comment>
<dbReference type="Pfam" id="PF26622">
    <property type="entry name" value="DUF8199"/>
    <property type="match status" value="1"/>
</dbReference>
<keyword evidence="3" id="KW-1185">Reference proteome</keyword>
<gene>
    <name evidence="2" type="ORF">A3860_35000</name>
</gene>
<feature type="signal peptide" evidence="1">
    <location>
        <begin position="1"/>
        <end position="20"/>
    </location>
</feature>
<dbReference type="OrthoDB" id="676308at2"/>
<feature type="chain" id="PRO_5012958091" description="Secreted protein" evidence="1">
    <location>
        <begin position="21"/>
        <end position="140"/>
    </location>
</feature>
<dbReference type="InterPro" id="IPR058060">
    <property type="entry name" value="HYC_CC_PP"/>
</dbReference>
<organism evidence="2 3">
    <name type="scientific">Niastella vici</name>
    <dbReference type="NCBI Taxonomy" id="1703345"/>
    <lineage>
        <taxon>Bacteria</taxon>
        <taxon>Pseudomonadati</taxon>
        <taxon>Bacteroidota</taxon>
        <taxon>Chitinophagia</taxon>
        <taxon>Chitinophagales</taxon>
        <taxon>Chitinophagaceae</taxon>
        <taxon>Niastella</taxon>
    </lineage>
</organism>
<dbReference type="NCBIfam" id="NF047658">
    <property type="entry name" value="HYC_CC_PP"/>
    <property type="match status" value="1"/>
</dbReference>
<evidence type="ECO:0008006" key="4">
    <source>
        <dbReference type="Google" id="ProtNLM"/>
    </source>
</evidence>
<accession>A0A1V9FNS0</accession>
<evidence type="ECO:0000256" key="1">
    <source>
        <dbReference type="SAM" id="SignalP"/>
    </source>
</evidence>
<dbReference type="InterPro" id="IPR058512">
    <property type="entry name" value="DUF8199"/>
</dbReference>
<protein>
    <recommendedName>
        <fullName evidence="4">Secreted protein</fullName>
    </recommendedName>
</protein>
<sequence>MKKFLVTILALVYLTSSIGATVHLHYCMDKLVAWGLGNEKAAKKSCPNCGMSKSTPNKHCVKDGKGCCKDTQKQIKLENDQKLTEASIFLSPTSANAIIYTISDYSFEYVSSITEKYPVTHAPPRTGYAPLFVRNCVFRI</sequence>
<dbReference type="STRING" id="1703345.A3860_35000"/>